<dbReference type="Pfam" id="PF04762">
    <property type="entry name" value="Beta-prop_ELP1_1st"/>
    <property type="match status" value="1"/>
</dbReference>
<evidence type="ECO:0000256" key="4">
    <source>
        <dbReference type="ARBA" id="ARBA00022490"/>
    </source>
</evidence>
<comment type="subcellular location">
    <subcellularLocation>
        <location evidence="1">Cytoplasm</location>
    </subcellularLocation>
</comment>
<evidence type="ECO:0000259" key="12">
    <source>
        <dbReference type="Pfam" id="PF23925"/>
    </source>
</evidence>
<evidence type="ECO:0000259" key="13">
    <source>
        <dbReference type="Pfam" id="PF23936"/>
    </source>
</evidence>
<dbReference type="UniPathway" id="UPA00988"/>
<evidence type="ECO:0000256" key="1">
    <source>
        <dbReference type="ARBA" id="ARBA00004496"/>
    </source>
</evidence>
<dbReference type="PANTHER" id="PTHR12747:SF0">
    <property type="entry name" value="ELONGATOR COMPLEX PROTEIN 1"/>
    <property type="match status" value="1"/>
</dbReference>
<comment type="caution">
    <text evidence="14">The sequence shown here is derived from an EMBL/GenBank/DDBJ whole genome shotgun (WGS) entry which is preliminary data.</text>
</comment>
<evidence type="ECO:0000259" key="11">
    <source>
        <dbReference type="Pfam" id="PF23878"/>
    </source>
</evidence>
<dbReference type="InterPro" id="IPR056165">
    <property type="entry name" value="Beta-prop_ELP1_2nd"/>
</dbReference>
<evidence type="ECO:0000256" key="3">
    <source>
        <dbReference type="ARBA" id="ARBA00006086"/>
    </source>
</evidence>
<evidence type="ECO:0000256" key="5">
    <source>
        <dbReference type="ARBA" id="ARBA00022694"/>
    </source>
</evidence>
<gene>
    <name evidence="14" type="ORF">BpHYR1_043208</name>
</gene>
<dbReference type="GO" id="GO:0002926">
    <property type="term" value="P:tRNA wobble base 5-methoxycarbonylmethyl-2-thiouridinylation"/>
    <property type="evidence" value="ECO:0007669"/>
    <property type="project" value="TreeGrafter"/>
</dbReference>
<protein>
    <submittedName>
        <fullName evidence="14">Elongator complex 1</fullName>
    </submittedName>
</protein>
<dbReference type="GO" id="GO:0033588">
    <property type="term" value="C:elongator holoenzyme complex"/>
    <property type="evidence" value="ECO:0007669"/>
    <property type="project" value="InterPro"/>
</dbReference>
<feature type="domain" description="ELP1 TPR" evidence="11">
    <location>
        <begin position="1279"/>
        <end position="1440"/>
    </location>
</feature>
<sequence length="1681" mass="195653">MNEKNFACKVKKHLPNMFIVVGLVSLVILTIKMINNGNVEQITSKIESDGLSRPIFKNGVFNNPWPTWKMASSYDLFRWKIFYKDRTNLPSDSKILDKDLPVHQISDDEIKKFCEEDTSKKFKVIWIGHSTSLINFENTIILMDPIFGERASPVQFAGPIRFRPVPITIDRIPRVDAVIISHNHYDHLDHGSIMALYQKFGKDQKEPVNWFVGRGTGEWFKNCGITNNVHEFDWWENKKFKELEFIFTPAQHWSTRSINDRNKALWGGWIIRGNSSRIYFAGDTGYCSVFEEIGKKYGPFDYSFIPIGAYEPRWMMSPQHVDPEEAVKIHMDVRSNKTFAIHWGTFALASEYYMEPKQKLSEMLEKFAQDKNNFITLQHGNTFFIMNDLKQLISNEKRLNISSDRIEMITFDTNMNSVYLSDHNQIYEIPNDKDVESIFELKSEFLSNNQDNKLVLFQFLTESNNICLINSKGDLNLLNVLTKTVEEVGCLSDGLSAAQWSPDQELLALVTSSKALVLMTKDFDILNEQKISTDNVVESEFVNVGWGAYETQFKGSVGKHAIKEKTEDQILPWDDRESKICWRPDGEYFVVHFIDSKTNSRKFQVFNREGAVHSTIEKDINVLDSAIDWKYSKSLITTAIHRHNKHEVIFFERNGLAHGGFLLPFPIGQMKINSLSWNLDSSILCIWAELADSFKESDYKSIVQLWSMSNYHWYLKQSIDFDLKNRISAVCWDPEDSFKLHLFTETGQYVSYKYGWFVNCCKPVDGFNGSIALINSCDALITPFKNKVIPPPMSLHKITCPKPINKLVWSSFNMDFLVYLLNGEIQFYKYDRVKDEIQNGLKLGTYGYELTNQVKLSLENMKDYVWSVQHIVWTGIDKIVVIYENKISGFNFAELKLVSSQDKNIHLEKIADINLNFDVLNTYYNIVTNHLALQSTNGTVFKYVKKDSWILINSDIKFPQTCPNFSISSIGTENNLKEICVGLSQFYRLYADGVELANNCTSFYVHDQFLLYTDHTNTLKFIDLNKLHNANKKINEESFRKLERGAKLLIALNTDTGCILQMPRGNLELIHPRTLVVSKLKSFIDNMEYLNAVEIMRKHRVNMNILCDHNLKNFLDNLTQFVHKINNVNLINLFLTELSDEDTTLSFFKDHYPERNIGKKEELKPIKSTKIFDVCTKLIEICESIDKNKFYLVILSCFAKMKELEKALYRVIQSKDTGQASIDEGLRHLLYIVDVNELFDVALGTYDFDLVLMVAEKSQKDPKEYLPFLNELKKLEENYRKFKIDFYLKRFKKALQSIIKCGNEYNDEIIKLVDNHKLYSECLRHYSPSEEMFKTVSKLFANHLTEKKYYEEAGLILTRAEQYEQASELFLKSASWEMFINVCLKLKLPSHLYSEKLTLIIEKLKSENRYLECSHVYESYMNDTESAILNLINGTHWSEALTLIHKSNRFDFLETNLLPSLKSNQQELVKTLEQYEKKFLEHKQRLDEVREEKAKKKEREMMDEFEDENRHRDDLSMSEISNSTFDTQSQAGSTRSSASTIASTFSSKSKRKNRQKKTLISLKKGSPFEDLALIQELSDTMTYVYKQKDSVFSLSKSLLLFNLNDLCVQLQGNYEKAIDLIEKMATQIWNYQAQNDTDNFSFQTFQQNILADLTDFSKLEFKYRFPPETVSKRSWKLHFYE</sequence>
<dbReference type="STRING" id="10195.A0A3M7RS33"/>
<feature type="domain" description="Metallo-beta-lactamase" evidence="9">
    <location>
        <begin position="141"/>
        <end position="343"/>
    </location>
</feature>
<dbReference type="Pfam" id="PF23797">
    <property type="entry name" value="Beta-prop_ELP1_2nd"/>
    <property type="match status" value="1"/>
</dbReference>
<dbReference type="GO" id="GO:0000049">
    <property type="term" value="F:tRNA binding"/>
    <property type="evidence" value="ECO:0007669"/>
    <property type="project" value="TreeGrafter"/>
</dbReference>
<dbReference type="GO" id="GO:0005829">
    <property type="term" value="C:cytosol"/>
    <property type="evidence" value="ECO:0007669"/>
    <property type="project" value="TreeGrafter"/>
</dbReference>
<feature type="domain" description="ELP1 three-helical bundle" evidence="13">
    <location>
        <begin position="1451"/>
        <end position="1628"/>
    </location>
</feature>
<keyword evidence="4" id="KW-0963">Cytoplasm</keyword>
<dbReference type="Proteomes" id="UP000276133">
    <property type="component" value="Unassembled WGS sequence"/>
</dbReference>
<keyword evidence="15" id="KW-1185">Reference proteome</keyword>
<keyword evidence="5" id="KW-0819">tRNA processing</keyword>
<reference evidence="14 15" key="1">
    <citation type="journal article" date="2018" name="Sci. Rep.">
        <title>Genomic signatures of local adaptation to the degree of environmental predictability in rotifers.</title>
        <authorList>
            <person name="Franch-Gras L."/>
            <person name="Hahn C."/>
            <person name="Garcia-Roger E.M."/>
            <person name="Carmona M.J."/>
            <person name="Serra M."/>
            <person name="Gomez A."/>
        </authorList>
    </citation>
    <scope>NUCLEOTIDE SEQUENCE [LARGE SCALE GENOMIC DNA]</scope>
    <source>
        <strain evidence="14">HYR1</strain>
    </source>
</reference>
<comment type="pathway">
    <text evidence="2">tRNA modification; 5-methoxycarbonylmethyl-2-thiouridine-tRNA biosynthesis.</text>
</comment>
<dbReference type="InterPro" id="IPR056164">
    <property type="entry name" value="Beta-prop_ELP1_1st"/>
</dbReference>
<dbReference type="Pfam" id="PF12706">
    <property type="entry name" value="Lactamase_B_2"/>
    <property type="match status" value="1"/>
</dbReference>
<feature type="domain" description="ELP1 alpha-solenoid" evidence="12">
    <location>
        <begin position="1073"/>
        <end position="1272"/>
    </location>
</feature>
<dbReference type="Pfam" id="PF23878">
    <property type="entry name" value="TPR_ELP1"/>
    <property type="match status" value="1"/>
</dbReference>
<dbReference type="InterPro" id="IPR001279">
    <property type="entry name" value="Metallo-B-lactamas"/>
</dbReference>
<dbReference type="OrthoDB" id="40048at2759"/>
<keyword evidence="7" id="KW-1133">Transmembrane helix</keyword>
<keyword evidence="7" id="KW-0812">Transmembrane</keyword>
<dbReference type="SUPFAM" id="SSF56281">
    <property type="entry name" value="Metallo-hydrolase/oxidoreductase"/>
    <property type="match status" value="1"/>
</dbReference>
<dbReference type="PANTHER" id="PTHR12747">
    <property type="entry name" value="ELONGATOR COMPLEX PROTEIN 1"/>
    <property type="match status" value="1"/>
</dbReference>
<dbReference type="EMBL" id="REGN01002795">
    <property type="protein sequence ID" value="RNA26145.1"/>
    <property type="molecule type" value="Genomic_DNA"/>
</dbReference>
<feature type="compositionally biased region" description="Basic and acidic residues" evidence="6">
    <location>
        <begin position="1491"/>
        <end position="1515"/>
    </location>
</feature>
<feature type="transmembrane region" description="Helical" evidence="7">
    <location>
        <begin position="14"/>
        <end position="34"/>
    </location>
</feature>
<dbReference type="Pfam" id="PF23936">
    <property type="entry name" value="HB_ELP1"/>
    <property type="match status" value="1"/>
</dbReference>
<evidence type="ECO:0000256" key="6">
    <source>
        <dbReference type="SAM" id="MobiDB-lite"/>
    </source>
</evidence>
<feature type="compositionally biased region" description="Low complexity" evidence="6">
    <location>
        <begin position="1531"/>
        <end position="1547"/>
    </location>
</feature>
<dbReference type="InterPro" id="IPR056166">
    <property type="entry name" value="TPR_ELP1"/>
</dbReference>
<dbReference type="InterPro" id="IPR056169">
    <property type="entry name" value="HB_ELP1"/>
</dbReference>
<feature type="domain" description="ELP1 first N-terminal beta-propeller" evidence="8">
    <location>
        <begin position="386"/>
        <end position="735"/>
    </location>
</feature>
<name>A0A3M7RS33_BRAPC</name>
<evidence type="ECO:0000313" key="14">
    <source>
        <dbReference type="EMBL" id="RNA26145.1"/>
    </source>
</evidence>
<feature type="region of interest" description="Disordered" evidence="6">
    <location>
        <begin position="1491"/>
        <end position="1552"/>
    </location>
</feature>
<dbReference type="Pfam" id="PF23925">
    <property type="entry name" value="A-sol_ELP1"/>
    <property type="match status" value="1"/>
</dbReference>
<evidence type="ECO:0000256" key="2">
    <source>
        <dbReference type="ARBA" id="ARBA00005043"/>
    </source>
</evidence>
<organism evidence="14 15">
    <name type="scientific">Brachionus plicatilis</name>
    <name type="common">Marine rotifer</name>
    <name type="synonym">Brachionus muelleri</name>
    <dbReference type="NCBI Taxonomy" id="10195"/>
    <lineage>
        <taxon>Eukaryota</taxon>
        <taxon>Metazoa</taxon>
        <taxon>Spiralia</taxon>
        <taxon>Gnathifera</taxon>
        <taxon>Rotifera</taxon>
        <taxon>Eurotatoria</taxon>
        <taxon>Monogononta</taxon>
        <taxon>Pseudotrocha</taxon>
        <taxon>Ploima</taxon>
        <taxon>Brachionidae</taxon>
        <taxon>Brachionus</taxon>
    </lineage>
</organism>
<evidence type="ECO:0000259" key="9">
    <source>
        <dbReference type="Pfam" id="PF12706"/>
    </source>
</evidence>
<dbReference type="SUPFAM" id="SSF69322">
    <property type="entry name" value="Tricorn protease domain 2"/>
    <property type="match status" value="1"/>
</dbReference>
<keyword evidence="7" id="KW-0472">Membrane</keyword>
<dbReference type="Gene3D" id="3.60.15.10">
    <property type="entry name" value="Ribonuclease Z/Hydroxyacylglutathione hydrolase-like"/>
    <property type="match status" value="1"/>
</dbReference>
<dbReference type="InterPro" id="IPR036866">
    <property type="entry name" value="RibonucZ/Hydroxyglut_hydro"/>
</dbReference>
<proteinExistence type="inferred from homology"/>
<dbReference type="InterPro" id="IPR056167">
    <property type="entry name" value="A-sol_ELP1"/>
</dbReference>
<comment type="similarity">
    <text evidence="3">Belongs to the ELP1/IKA1 family.</text>
</comment>
<feature type="domain" description="ELP1 N-terminal second beta-propeller" evidence="10">
    <location>
        <begin position="779"/>
        <end position="1048"/>
    </location>
</feature>
<dbReference type="InterPro" id="IPR006849">
    <property type="entry name" value="Elp1"/>
</dbReference>
<evidence type="ECO:0000259" key="10">
    <source>
        <dbReference type="Pfam" id="PF23797"/>
    </source>
</evidence>
<feature type="compositionally biased region" description="Polar residues" evidence="6">
    <location>
        <begin position="1518"/>
        <end position="1530"/>
    </location>
</feature>
<evidence type="ECO:0000313" key="15">
    <source>
        <dbReference type="Proteomes" id="UP000276133"/>
    </source>
</evidence>
<accession>A0A3M7RS33</accession>
<evidence type="ECO:0000259" key="8">
    <source>
        <dbReference type="Pfam" id="PF04762"/>
    </source>
</evidence>
<evidence type="ECO:0000256" key="7">
    <source>
        <dbReference type="SAM" id="Phobius"/>
    </source>
</evidence>